<comment type="caution">
    <text evidence="1">The sequence shown here is derived from an EMBL/GenBank/DDBJ whole genome shotgun (WGS) entry which is preliminary data.</text>
</comment>
<keyword evidence="2" id="KW-1185">Reference proteome</keyword>
<name>A0ABP8F465_9MYCO</name>
<dbReference type="RefSeq" id="WP_264043159.1">
    <property type="nucleotide sequence ID" value="NZ_BAABGF010000052.1"/>
</dbReference>
<proteinExistence type="predicted"/>
<evidence type="ECO:0000313" key="2">
    <source>
        <dbReference type="Proteomes" id="UP001501417"/>
    </source>
</evidence>
<organism evidence="1 2">
    <name type="scientific">Mycobacterium paraffinicum</name>
    <dbReference type="NCBI Taxonomy" id="53378"/>
    <lineage>
        <taxon>Bacteria</taxon>
        <taxon>Bacillati</taxon>
        <taxon>Actinomycetota</taxon>
        <taxon>Actinomycetes</taxon>
        <taxon>Mycobacteriales</taxon>
        <taxon>Mycobacteriaceae</taxon>
        <taxon>Mycobacterium</taxon>
    </lineage>
</organism>
<sequence>MTSVEQHQSRTEALAATTATQALTVYAAYQAGQLTRDQAVALIAAIVNQANAAAVSLADAGLSVQIEHATGSPAPATGITPTDAAERLHKAVDTILDEQQPDPEQPDSTQMRIERLARAEPLEAAQNATIDAMQKQPLVEGWTRHRSPGCCLLCTWWWREGRIWPKEHPFQSHKGCNCTPKVVLAEHIESTVYTRRLKRNEQPRTTS</sequence>
<dbReference type="EMBL" id="BAABGF010000052">
    <property type="protein sequence ID" value="GAA4294683.1"/>
    <property type="molecule type" value="Genomic_DNA"/>
</dbReference>
<reference evidence="2" key="1">
    <citation type="journal article" date="2019" name="Int. J. Syst. Evol. Microbiol.">
        <title>The Global Catalogue of Microorganisms (GCM) 10K type strain sequencing project: providing services to taxonomists for standard genome sequencing and annotation.</title>
        <authorList>
            <consortium name="The Broad Institute Genomics Platform"/>
            <consortium name="The Broad Institute Genome Sequencing Center for Infectious Disease"/>
            <person name="Wu L."/>
            <person name="Ma J."/>
        </authorList>
    </citation>
    <scope>NUCLEOTIDE SEQUENCE [LARGE SCALE GENOMIC DNA]</scope>
    <source>
        <strain evidence="2">JCM 17782</strain>
    </source>
</reference>
<protein>
    <recommendedName>
        <fullName evidence="3">DUF222 domain-containing protein</fullName>
    </recommendedName>
</protein>
<evidence type="ECO:0008006" key="3">
    <source>
        <dbReference type="Google" id="ProtNLM"/>
    </source>
</evidence>
<accession>A0ABP8F465</accession>
<evidence type="ECO:0000313" key="1">
    <source>
        <dbReference type="EMBL" id="GAA4294683.1"/>
    </source>
</evidence>
<dbReference type="Proteomes" id="UP001501417">
    <property type="component" value="Unassembled WGS sequence"/>
</dbReference>
<gene>
    <name evidence="1" type="ORF">GCM10023161_44410</name>
</gene>